<evidence type="ECO:0000313" key="3">
    <source>
        <dbReference type="Proteomes" id="UP000235145"/>
    </source>
</evidence>
<keyword evidence="1" id="KW-0732">Signal</keyword>
<proteinExistence type="predicted"/>
<protein>
    <submittedName>
        <fullName evidence="2">Uncharacterized protein</fullName>
    </submittedName>
</protein>
<reference evidence="2 3" key="1">
    <citation type="journal article" date="2017" name="Nat. Commun.">
        <title>Genome assembly with in vitro proximity ligation data and whole-genome triplication in lettuce.</title>
        <authorList>
            <person name="Reyes-Chin-Wo S."/>
            <person name="Wang Z."/>
            <person name="Yang X."/>
            <person name="Kozik A."/>
            <person name="Arikit S."/>
            <person name="Song C."/>
            <person name="Xia L."/>
            <person name="Froenicke L."/>
            <person name="Lavelle D.O."/>
            <person name="Truco M.J."/>
            <person name="Xia R."/>
            <person name="Zhu S."/>
            <person name="Xu C."/>
            <person name="Xu H."/>
            <person name="Xu X."/>
            <person name="Cox K."/>
            <person name="Korf I."/>
            <person name="Meyers B.C."/>
            <person name="Michelmore R.W."/>
        </authorList>
    </citation>
    <scope>NUCLEOTIDE SEQUENCE [LARGE SCALE GENOMIC DNA]</scope>
    <source>
        <strain evidence="3">cv. Salinas</strain>
        <tissue evidence="2">Seedlings</tissue>
    </source>
</reference>
<comment type="caution">
    <text evidence="2">The sequence shown here is derived from an EMBL/GenBank/DDBJ whole genome shotgun (WGS) entry which is preliminary data.</text>
</comment>
<keyword evidence="3" id="KW-1185">Reference proteome</keyword>
<dbReference type="Proteomes" id="UP000235145">
    <property type="component" value="Unassembled WGS sequence"/>
</dbReference>
<feature type="signal peptide" evidence="1">
    <location>
        <begin position="1"/>
        <end position="17"/>
    </location>
</feature>
<name>A0A9R1X9Z4_LACSA</name>
<organism evidence="2 3">
    <name type="scientific">Lactuca sativa</name>
    <name type="common">Garden lettuce</name>
    <dbReference type="NCBI Taxonomy" id="4236"/>
    <lineage>
        <taxon>Eukaryota</taxon>
        <taxon>Viridiplantae</taxon>
        <taxon>Streptophyta</taxon>
        <taxon>Embryophyta</taxon>
        <taxon>Tracheophyta</taxon>
        <taxon>Spermatophyta</taxon>
        <taxon>Magnoliopsida</taxon>
        <taxon>eudicotyledons</taxon>
        <taxon>Gunneridae</taxon>
        <taxon>Pentapetalae</taxon>
        <taxon>asterids</taxon>
        <taxon>campanulids</taxon>
        <taxon>Asterales</taxon>
        <taxon>Asteraceae</taxon>
        <taxon>Cichorioideae</taxon>
        <taxon>Cichorieae</taxon>
        <taxon>Lactucinae</taxon>
        <taxon>Lactuca</taxon>
    </lineage>
</organism>
<gene>
    <name evidence="2" type="ORF">LSAT_V11C500253720</name>
</gene>
<evidence type="ECO:0000256" key="1">
    <source>
        <dbReference type="SAM" id="SignalP"/>
    </source>
</evidence>
<dbReference type="EMBL" id="NBSK02000005">
    <property type="protein sequence ID" value="KAJ0202879.1"/>
    <property type="molecule type" value="Genomic_DNA"/>
</dbReference>
<dbReference type="AlphaFoldDB" id="A0A9R1X9Z4"/>
<evidence type="ECO:0000313" key="2">
    <source>
        <dbReference type="EMBL" id="KAJ0202879.1"/>
    </source>
</evidence>
<feature type="chain" id="PRO_5040500080" evidence="1">
    <location>
        <begin position="18"/>
        <end position="84"/>
    </location>
</feature>
<sequence>MLLLSIVICDILGNSLSFGLQLWIKRFRTLHIHNAKGNRLNSKRAEKLLQNRPTQKMAYESEKCIFGRAKCKIRGHAMVEFRRR</sequence>
<accession>A0A9R1X9Z4</accession>